<dbReference type="EMBL" id="QICS01000002">
    <property type="protein sequence ID" value="PXV93788.1"/>
    <property type="molecule type" value="Genomic_DNA"/>
</dbReference>
<dbReference type="AlphaFoldDB" id="A0A318ESN9"/>
<dbReference type="RefSeq" id="WP_110290638.1">
    <property type="nucleotide sequence ID" value="NZ_QICS01000002.1"/>
</dbReference>
<comment type="caution">
    <text evidence="1">The sequence shown here is derived from an EMBL/GenBank/DDBJ whole genome shotgun (WGS) entry which is preliminary data.</text>
</comment>
<protein>
    <submittedName>
        <fullName evidence="1">Uncharacterized protein DUF3788</fullName>
    </submittedName>
</protein>
<name>A0A318ESN9_9FIRM</name>
<sequence>MIDIRDMNYESNMEEMSTFINNPLFAELCQHLENEYKVLCKIEYSKDVWLRGWNIKFKKAGKSLCTVYPKENYFTVLVVVGNKEKESVENLLPQMSGEIREIYAKTKEGNGQRWLMIDLETSGAVYNDVLKLISIRRQSK</sequence>
<evidence type="ECO:0000313" key="2">
    <source>
        <dbReference type="Proteomes" id="UP000247523"/>
    </source>
</evidence>
<dbReference type="InterPro" id="IPR024265">
    <property type="entry name" value="DUF3788"/>
</dbReference>
<reference evidence="1 2" key="1">
    <citation type="submission" date="2018-05" db="EMBL/GenBank/DDBJ databases">
        <title>Genomic Encyclopedia of Type Strains, Phase IV (KMG-IV): sequencing the most valuable type-strain genomes for metagenomic binning, comparative biology and taxonomic classification.</title>
        <authorList>
            <person name="Goeker M."/>
        </authorList>
    </citation>
    <scope>NUCLEOTIDE SEQUENCE [LARGE SCALE GENOMIC DNA]</scope>
    <source>
        <strain evidence="1 2">DSM 28816</strain>
    </source>
</reference>
<evidence type="ECO:0000313" key="1">
    <source>
        <dbReference type="EMBL" id="PXV93788.1"/>
    </source>
</evidence>
<accession>A0A318ESN9</accession>
<dbReference type="Proteomes" id="UP000247523">
    <property type="component" value="Unassembled WGS sequence"/>
</dbReference>
<proteinExistence type="predicted"/>
<dbReference type="Pfam" id="PF12663">
    <property type="entry name" value="DUF3788"/>
    <property type="match status" value="1"/>
</dbReference>
<gene>
    <name evidence="1" type="ORF">C8E03_102563</name>
</gene>
<organism evidence="1 2">
    <name type="scientific">Lachnotalea glycerini</name>
    <dbReference type="NCBI Taxonomy" id="1763509"/>
    <lineage>
        <taxon>Bacteria</taxon>
        <taxon>Bacillati</taxon>
        <taxon>Bacillota</taxon>
        <taxon>Clostridia</taxon>
        <taxon>Lachnospirales</taxon>
        <taxon>Lachnospiraceae</taxon>
        <taxon>Lachnotalea</taxon>
    </lineage>
</organism>